<dbReference type="Pfam" id="PF00001">
    <property type="entry name" value="7tm_1"/>
    <property type="match status" value="1"/>
</dbReference>
<dbReference type="GO" id="GO:0048066">
    <property type="term" value="P:developmental pigmentation"/>
    <property type="evidence" value="ECO:0007669"/>
    <property type="project" value="TreeGrafter"/>
</dbReference>
<name>A0A6A4SEM5_SCOMX</name>
<proteinExistence type="inferred from homology"/>
<reference evidence="21 22" key="1">
    <citation type="submission" date="2019-06" db="EMBL/GenBank/DDBJ databases">
        <title>Draft genomes of female and male turbot (Scophthalmus maximus).</title>
        <authorList>
            <person name="Xu H."/>
            <person name="Xu X.-W."/>
            <person name="Shao C."/>
            <person name="Chen S."/>
        </authorList>
    </citation>
    <scope>NUCLEOTIDE SEQUENCE [LARGE SCALE GENOMIC DNA]</scope>
    <source>
        <strain evidence="21">Ysfricsl-2016a</strain>
        <tissue evidence="21">Blood</tissue>
    </source>
</reference>
<dbReference type="SMART" id="SM01417">
    <property type="entry name" value="Solute_trans_a"/>
    <property type="match status" value="1"/>
</dbReference>
<keyword evidence="9 17" id="KW-0297">G-protein coupled receptor</keyword>
<keyword evidence="12 17" id="KW-0675">Receptor</keyword>
<feature type="transmembrane region" description="Helical" evidence="19">
    <location>
        <begin position="50"/>
        <end position="75"/>
    </location>
</feature>
<evidence type="ECO:0000256" key="7">
    <source>
        <dbReference type="ARBA" id="ARBA00022729"/>
    </source>
</evidence>
<evidence type="ECO:0000256" key="9">
    <source>
        <dbReference type="ARBA" id="ARBA00023040"/>
    </source>
</evidence>
<dbReference type="GO" id="GO:0005886">
    <property type="term" value="C:plasma membrane"/>
    <property type="evidence" value="ECO:0007669"/>
    <property type="project" value="UniProtKB-SubCell"/>
</dbReference>
<feature type="transmembrane region" description="Helical" evidence="19">
    <location>
        <begin position="275"/>
        <end position="295"/>
    </location>
</feature>
<dbReference type="PANTHER" id="PTHR46099:SF2">
    <property type="entry name" value="ENDOTHELIN-1 RECEPTOR"/>
    <property type="match status" value="1"/>
</dbReference>
<dbReference type="PANTHER" id="PTHR46099">
    <property type="entry name" value="G_PROTEIN_RECEP_F1_2 DOMAIN-CONTAINING PROTEIN"/>
    <property type="match status" value="1"/>
</dbReference>
<dbReference type="InterPro" id="IPR005178">
    <property type="entry name" value="Ostalpha/TMEM184C"/>
</dbReference>
<keyword evidence="6 17" id="KW-0812">Transmembrane</keyword>
<dbReference type="GO" id="GO:0042310">
    <property type="term" value="P:vasoconstriction"/>
    <property type="evidence" value="ECO:0007669"/>
    <property type="project" value="InterPro"/>
</dbReference>
<dbReference type="InterPro" id="IPR051193">
    <property type="entry name" value="GPCR_endothelin_rcpt"/>
</dbReference>
<dbReference type="PROSITE" id="PS00237">
    <property type="entry name" value="G_PROTEIN_RECEP_F1_1"/>
    <property type="match status" value="1"/>
</dbReference>
<dbReference type="AlphaFoldDB" id="A0A6A4SEM5"/>
<keyword evidence="13" id="KW-0325">Glycoprotein</keyword>
<evidence type="ECO:0000256" key="3">
    <source>
        <dbReference type="ARBA" id="ARBA00013809"/>
    </source>
</evidence>
<evidence type="ECO:0000256" key="15">
    <source>
        <dbReference type="ARBA" id="ARBA00025187"/>
    </source>
</evidence>
<keyword evidence="7" id="KW-0732">Signal</keyword>
<keyword evidence="10 19" id="KW-0472">Membrane</keyword>
<evidence type="ECO:0000256" key="4">
    <source>
        <dbReference type="ARBA" id="ARBA00022475"/>
    </source>
</evidence>
<comment type="similarity">
    <text evidence="17">Belongs to the G-protein coupled receptor 1 family.</text>
</comment>
<evidence type="ECO:0000256" key="14">
    <source>
        <dbReference type="ARBA" id="ARBA00023224"/>
    </source>
</evidence>
<keyword evidence="8 19" id="KW-1133">Transmembrane helix</keyword>
<evidence type="ECO:0000313" key="21">
    <source>
        <dbReference type="EMBL" id="KAF0028982.1"/>
    </source>
</evidence>
<feature type="transmembrane region" description="Helical" evidence="19">
    <location>
        <begin position="511"/>
        <end position="530"/>
    </location>
</feature>
<evidence type="ECO:0000256" key="11">
    <source>
        <dbReference type="ARBA" id="ARBA00023157"/>
    </source>
</evidence>
<keyword evidence="4" id="KW-1003">Cell membrane</keyword>
<dbReference type="PRINTS" id="PR00570">
    <property type="entry name" value="ENDOTHELINAR"/>
</dbReference>
<dbReference type="PRINTS" id="PR00366">
    <property type="entry name" value="ENDOTHELINR"/>
</dbReference>
<dbReference type="GO" id="GO:0004962">
    <property type="term" value="F:endothelin receptor activity"/>
    <property type="evidence" value="ECO:0007669"/>
    <property type="project" value="InterPro"/>
</dbReference>
<feature type="region of interest" description="Disordered" evidence="18">
    <location>
        <begin position="559"/>
        <end position="609"/>
    </location>
</feature>
<evidence type="ECO:0000256" key="12">
    <source>
        <dbReference type="ARBA" id="ARBA00023170"/>
    </source>
</evidence>
<feature type="transmembrane region" description="Helical" evidence="19">
    <location>
        <begin position="209"/>
        <end position="229"/>
    </location>
</feature>
<evidence type="ECO:0000256" key="19">
    <source>
        <dbReference type="SAM" id="Phobius"/>
    </source>
</evidence>
<feature type="transmembrane region" description="Helical" evidence="19">
    <location>
        <begin position="20"/>
        <end position="38"/>
    </location>
</feature>
<dbReference type="PROSITE" id="PS50262">
    <property type="entry name" value="G_PROTEIN_RECEP_F1_2"/>
    <property type="match status" value="1"/>
</dbReference>
<evidence type="ECO:0000256" key="13">
    <source>
        <dbReference type="ARBA" id="ARBA00023180"/>
    </source>
</evidence>
<sequence length="658" mass="75938">MRWPFADSGFGLFLCKLFPFLQKASVGITVLNLCALSVDRYRAVTSWSRVQGTGVPVVTAVEIVGIWLLSAVLAVPEAVGFNMVDFEYKNVTMRTCMLQPRTPFMTFYRDAKDWWLFGFYFCVPLACSVVFYGLMTCEMLRHEKGSLRISLSEHLKQRREVARTVFCLVLIFALCWFPLHLSRLLKRTIYRSHDARRCDLLNFLLVLDYFSINMATINSCINPIILYLVSKKFKTCFKPGRGPHPPTVRPVVQTEPVVDVMPCSCAEWRRWIRPLVLVLYALLLVAVLPLCVWELQKDKWLALRYPGLAIYVDTCRECYEAYVIYNFLMFLLNFLGNRYPSLVLMLEVQQQQPHLPPLCCCPPWPMGEVLLFRCKLGVLQYTVVRPVTTVIALICQLCGVYDEANFSFRNAWSYLVIINNISQLFAMYCLVLLYRALREELTPIRPVGKFLCVKLVVFVSFWQAVFIAFLVKVGVISDKHTWDWESVEAVATGLQVNRHSYRKPRHFLKRHDFIICIEMFLAAIAHHYTFTYKPYVQVERSSVVPTRCISVRRLDLNTPNTRASSRRRPRTPSQRRCPPRLPRAGADQGNRPEQRERGTGGEEEENASIATNRFHGFIGKFHFTEICDGGMLRNRITRTPPPLDRWDSTCSYSEVPAG</sequence>
<comment type="caution">
    <text evidence="21">The sequence shown here is derived from an EMBL/GenBank/DDBJ whole genome shotgun (WGS) entry which is preliminary data.</text>
</comment>
<evidence type="ECO:0000256" key="16">
    <source>
        <dbReference type="ARBA" id="ARBA00030983"/>
    </source>
</evidence>
<evidence type="ECO:0000256" key="2">
    <source>
        <dbReference type="ARBA" id="ARBA00011811"/>
    </source>
</evidence>
<feature type="transmembrane region" description="Helical" evidence="19">
    <location>
        <begin position="114"/>
        <end position="140"/>
    </location>
</feature>
<evidence type="ECO:0000256" key="1">
    <source>
        <dbReference type="ARBA" id="ARBA00004651"/>
    </source>
</evidence>
<dbReference type="Pfam" id="PF03619">
    <property type="entry name" value="Solute_trans_a"/>
    <property type="match status" value="1"/>
</dbReference>
<feature type="compositionally biased region" description="Basic and acidic residues" evidence="18">
    <location>
        <begin position="590"/>
        <end position="600"/>
    </location>
</feature>
<accession>A0A6A4SEM5</accession>
<evidence type="ECO:0000313" key="22">
    <source>
        <dbReference type="Proteomes" id="UP000438429"/>
    </source>
</evidence>
<dbReference type="GO" id="GO:0008217">
    <property type="term" value="P:regulation of blood pressure"/>
    <property type="evidence" value="ECO:0007669"/>
    <property type="project" value="InterPro"/>
</dbReference>
<evidence type="ECO:0000256" key="6">
    <source>
        <dbReference type="ARBA" id="ARBA00022692"/>
    </source>
</evidence>
<dbReference type="Proteomes" id="UP000438429">
    <property type="component" value="Unassembled WGS sequence"/>
</dbReference>
<dbReference type="InterPro" id="IPR002175">
    <property type="entry name" value="ETA_rcpt"/>
</dbReference>
<dbReference type="Gene3D" id="1.20.1070.10">
    <property type="entry name" value="Rhodopsin 7-helix transmembrane proteins"/>
    <property type="match status" value="1"/>
</dbReference>
<keyword evidence="5" id="KW-0597">Phosphoprotein</keyword>
<evidence type="ECO:0000256" key="10">
    <source>
        <dbReference type="ARBA" id="ARBA00023136"/>
    </source>
</evidence>
<dbReference type="GO" id="GO:0048484">
    <property type="term" value="P:enteric nervous system development"/>
    <property type="evidence" value="ECO:0007669"/>
    <property type="project" value="InterPro"/>
</dbReference>
<evidence type="ECO:0000256" key="17">
    <source>
        <dbReference type="RuleBase" id="RU000688"/>
    </source>
</evidence>
<dbReference type="InterPro" id="IPR000499">
    <property type="entry name" value="Endthln_rcpt"/>
</dbReference>
<evidence type="ECO:0000256" key="8">
    <source>
        <dbReference type="ARBA" id="ARBA00022989"/>
    </source>
</evidence>
<comment type="subcellular location">
    <subcellularLocation>
        <location evidence="1">Cell membrane</location>
        <topology evidence="1">Multi-pass membrane protein</topology>
    </subcellularLocation>
</comment>
<comment type="function">
    <text evidence="15">Receptor for endothelin-1. Mediates its action by association with G proteins that activate a phosphatidylinositol-calcium second messenger system. The rank order of binding affinities for ET-A is: ET1 &gt; ET2 &gt;&gt; ET3.</text>
</comment>
<evidence type="ECO:0000259" key="20">
    <source>
        <dbReference type="PROSITE" id="PS50262"/>
    </source>
</evidence>
<feature type="transmembrane region" description="Helical" evidence="19">
    <location>
        <begin position="411"/>
        <end position="434"/>
    </location>
</feature>
<evidence type="ECO:0000256" key="5">
    <source>
        <dbReference type="ARBA" id="ARBA00022553"/>
    </source>
</evidence>
<protein>
    <recommendedName>
        <fullName evidence="3">Endothelin-1 receptor</fullName>
    </recommendedName>
    <alternativeName>
        <fullName evidence="16">Endothelin receptor type A</fullName>
    </alternativeName>
</protein>
<feature type="domain" description="G-protein coupled receptors family 1 profile" evidence="20">
    <location>
        <begin position="1"/>
        <end position="226"/>
    </location>
</feature>
<evidence type="ECO:0000256" key="18">
    <source>
        <dbReference type="SAM" id="MobiDB-lite"/>
    </source>
</evidence>
<dbReference type="PRINTS" id="PR00237">
    <property type="entry name" value="GPCRRHODOPSN"/>
</dbReference>
<keyword evidence="14 17" id="KW-0807">Transducer</keyword>
<feature type="transmembrane region" description="Helical" evidence="19">
    <location>
        <begin position="455"/>
        <end position="476"/>
    </location>
</feature>
<feature type="transmembrane region" description="Helical" evidence="19">
    <location>
        <begin position="161"/>
        <end position="179"/>
    </location>
</feature>
<dbReference type="EMBL" id="VEVO01000016">
    <property type="protein sequence ID" value="KAF0028982.1"/>
    <property type="molecule type" value="Genomic_DNA"/>
</dbReference>
<comment type="subunit">
    <text evidence="2">Interacts with HDAC7 and KAT5.</text>
</comment>
<organism evidence="21 22">
    <name type="scientific">Scophthalmus maximus</name>
    <name type="common">Turbot</name>
    <name type="synonym">Psetta maxima</name>
    <dbReference type="NCBI Taxonomy" id="52904"/>
    <lineage>
        <taxon>Eukaryota</taxon>
        <taxon>Metazoa</taxon>
        <taxon>Chordata</taxon>
        <taxon>Craniata</taxon>
        <taxon>Vertebrata</taxon>
        <taxon>Euteleostomi</taxon>
        <taxon>Actinopterygii</taxon>
        <taxon>Neopterygii</taxon>
        <taxon>Teleostei</taxon>
        <taxon>Neoteleostei</taxon>
        <taxon>Acanthomorphata</taxon>
        <taxon>Carangaria</taxon>
        <taxon>Pleuronectiformes</taxon>
        <taxon>Pleuronectoidei</taxon>
        <taxon>Scophthalmidae</taxon>
        <taxon>Scophthalmus</taxon>
    </lineage>
</organism>
<keyword evidence="11" id="KW-1015">Disulfide bond</keyword>
<gene>
    <name evidence="21" type="ORF">F2P81_018087</name>
</gene>
<dbReference type="InterPro" id="IPR017452">
    <property type="entry name" value="GPCR_Rhodpsn_7TM"/>
</dbReference>
<dbReference type="SUPFAM" id="SSF81321">
    <property type="entry name" value="Family A G protein-coupled receptor-like"/>
    <property type="match status" value="1"/>
</dbReference>
<dbReference type="InterPro" id="IPR000276">
    <property type="entry name" value="GPCR_Rhodpsn"/>
</dbReference>